<keyword evidence="2" id="KW-0812">Transmembrane</keyword>
<dbReference type="InterPro" id="IPR036890">
    <property type="entry name" value="HATPase_C_sf"/>
</dbReference>
<feature type="coiled-coil region" evidence="1">
    <location>
        <begin position="212"/>
        <end position="241"/>
    </location>
</feature>
<dbReference type="SUPFAM" id="SSF55874">
    <property type="entry name" value="ATPase domain of HSP90 chaperone/DNA topoisomerase II/histidine kinase"/>
    <property type="match status" value="1"/>
</dbReference>
<feature type="transmembrane region" description="Helical" evidence="2">
    <location>
        <begin position="93"/>
        <end position="117"/>
    </location>
</feature>
<keyword evidence="4" id="KW-0808">Transferase</keyword>
<keyword evidence="2" id="KW-1133">Transmembrane helix</keyword>
<dbReference type="GO" id="GO:0042802">
    <property type="term" value="F:identical protein binding"/>
    <property type="evidence" value="ECO:0007669"/>
    <property type="project" value="TreeGrafter"/>
</dbReference>
<feature type="transmembrane region" description="Helical" evidence="2">
    <location>
        <begin position="6"/>
        <end position="23"/>
    </location>
</feature>
<dbReference type="AlphaFoldDB" id="A0A0B7GS28"/>
<dbReference type="Pfam" id="PF14501">
    <property type="entry name" value="HATPase_c_5"/>
    <property type="match status" value="1"/>
</dbReference>
<feature type="transmembrane region" description="Helical" evidence="2">
    <location>
        <begin position="123"/>
        <end position="142"/>
    </location>
</feature>
<dbReference type="PANTHER" id="PTHR40448">
    <property type="entry name" value="TWO-COMPONENT SENSOR HISTIDINE KINASE"/>
    <property type="match status" value="1"/>
</dbReference>
<dbReference type="InterPro" id="IPR032834">
    <property type="entry name" value="NatK-like_C"/>
</dbReference>
<feature type="transmembrane region" description="Helical" evidence="2">
    <location>
        <begin position="35"/>
        <end position="57"/>
    </location>
</feature>
<organism evidence="4 5">
    <name type="scientific">Streptococcus sanguinis</name>
    <dbReference type="NCBI Taxonomy" id="1305"/>
    <lineage>
        <taxon>Bacteria</taxon>
        <taxon>Bacillati</taxon>
        <taxon>Bacillota</taxon>
        <taxon>Bacilli</taxon>
        <taxon>Lactobacillales</taxon>
        <taxon>Streptococcaceae</taxon>
        <taxon>Streptococcus</taxon>
    </lineage>
</organism>
<gene>
    <name evidence="4" type="primary">comD</name>
    <name evidence="4" type="ORF">SSV_2303</name>
</gene>
<protein>
    <submittedName>
        <fullName evidence="4">Two-component sensor histidine kinase ComD</fullName>
    </submittedName>
</protein>
<dbReference type="GO" id="GO:0016301">
    <property type="term" value="F:kinase activity"/>
    <property type="evidence" value="ECO:0007669"/>
    <property type="project" value="UniProtKB-KW"/>
</dbReference>
<dbReference type="PANTHER" id="PTHR40448:SF1">
    <property type="entry name" value="TWO-COMPONENT SENSOR HISTIDINE KINASE"/>
    <property type="match status" value="1"/>
</dbReference>
<feature type="transmembrane region" description="Helical" evidence="2">
    <location>
        <begin position="63"/>
        <end position="81"/>
    </location>
</feature>
<dbReference type="EMBL" id="CDMW01000001">
    <property type="protein sequence ID" value="CEL91570.1"/>
    <property type="molecule type" value="Genomic_DNA"/>
</dbReference>
<accession>A0A0B7GS28</accession>
<keyword evidence="4" id="KW-0418">Kinase</keyword>
<proteinExistence type="predicted"/>
<feature type="transmembrane region" description="Helical" evidence="2">
    <location>
        <begin position="163"/>
        <end position="184"/>
    </location>
</feature>
<dbReference type="Proteomes" id="UP000183504">
    <property type="component" value="Unassembled WGS sequence"/>
</dbReference>
<keyword evidence="1" id="KW-0175">Coiled coil</keyword>
<evidence type="ECO:0000259" key="3">
    <source>
        <dbReference type="Pfam" id="PF14501"/>
    </source>
</evidence>
<dbReference type="Gene3D" id="3.30.565.10">
    <property type="entry name" value="Histidine kinase-like ATPase, C-terminal domain"/>
    <property type="match status" value="1"/>
</dbReference>
<feature type="transmembrane region" description="Helical" evidence="2">
    <location>
        <begin position="190"/>
        <end position="212"/>
    </location>
</feature>
<dbReference type="RefSeq" id="WP_072074886.1">
    <property type="nucleotide sequence ID" value="NZ_CDMW01000001.1"/>
</dbReference>
<dbReference type="CDD" id="cd16935">
    <property type="entry name" value="HATPase_AgrC-ComD-like"/>
    <property type="match status" value="1"/>
</dbReference>
<name>A0A0B7GS28_STRSA</name>
<keyword evidence="2" id="KW-0472">Membrane</keyword>
<evidence type="ECO:0000256" key="2">
    <source>
        <dbReference type="SAM" id="Phobius"/>
    </source>
</evidence>
<sequence>MSLEIIGLIIHPFINVTAFLVILSKITKIKHTRFFVAVCFGLEIIIPFIIAFLGHVFSFEITFPSYTLSFFLPLFIVWYFCGVEKIKKYQSFLLSLFLCLSIDSSTTFFSVIISSVLGDDFVAQYMGLFLTCINLLSLFFMVKVIDIFDFRIDYLKRSFFKSQILMISSLYAMNWLILNISHWISNIKHFNSFSSMIATICFLAFLSTLVTFKDSREKYEKEERLRQKESEQLRLQEYTDEIVRLYYEIKGFRHDYASMLTSMQVAIQTGDIKEIEHIYQEVLADANLNLRSDKYTVFDLNNVGDSALRSVMTETIFQAREHQIQLTFEVKDKVERLPIKLLDLVRIASILLNNAIESAIDSLEKIVHVSLVQLDDRTIFVVQNSRKEGKLDLEELYQPEFSTKGENRGYGLNNIKEILDRYEFITLDTQIEPRSFTQILTIRR</sequence>
<evidence type="ECO:0000313" key="5">
    <source>
        <dbReference type="Proteomes" id="UP000183504"/>
    </source>
</evidence>
<evidence type="ECO:0000313" key="4">
    <source>
        <dbReference type="EMBL" id="CEL91570.1"/>
    </source>
</evidence>
<evidence type="ECO:0000256" key="1">
    <source>
        <dbReference type="SAM" id="Coils"/>
    </source>
</evidence>
<reference evidence="4 5" key="1">
    <citation type="submission" date="2015-01" db="EMBL/GenBank/DDBJ databases">
        <authorList>
            <person name="Pelicic Vladimir"/>
        </authorList>
    </citation>
    <scope>NUCLEOTIDE SEQUENCE [LARGE SCALE GENOMIC DNA]</scope>
    <source>
        <strain evidence="4 5">2908</strain>
    </source>
</reference>
<feature type="domain" description="Sensor histidine kinase NatK-like C-terminal" evidence="3">
    <location>
        <begin position="340"/>
        <end position="442"/>
    </location>
</feature>